<dbReference type="Pfam" id="PF07963">
    <property type="entry name" value="N_methyl"/>
    <property type="match status" value="1"/>
</dbReference>
<comment type="similarity">
    <text evidence="2 9">Belongs to the GSP I family.</text>
</comment>
<name>A0A0R0DAK3_9GAMM</name>
<dbReference type="InterPro" id="IPR012902">
    <property type="entry name" value="N_methyl_site"/>
</dbReference>
<dbReference type="GO" id="GO:0005886">
    <property type="term" value="C:plasma membrane"/>
    <property type="evidence" value="ECO:0007669"/>
    <property type="project" value="UniProtKB-SubCell"/>
</dbReference>
<comment type="PTM">
    <text evidence="9">Cleaved by prepilin peptidase.</text>
</comment>
<dbReference type="PANTHER" id="PTHR38779">
    <property type="entry name" value="TYPE II SECRETION SYSTEM PROTEIN I-RELATED"/>
    <property type="match status" value="1"/>
</dbReference>
<comment type="function">
    <text evidence="9">Component of the type II secretion system required for the energy-dependent secretion of extracellular factors such as proteases and toxins from the periplasm.</text>
</comment>
<dbReference type="NCBIfam" id="TIGR02532">
    <property type="entry name" value="IV_pilin_GFxxxE"/>
    <property type="match status" value="1"/>
</dbReference>
<evidence type="ECO:0000313" key="12">
    <source>
        <dbReference type="Proteomes" id="UP000050956"/>
    </source>
</evidence>
<dbReference type="Gene3D" id="3.30.1300.30">
    <property type="entry name" value="GSPII I/J protein-like"/>
    <property type="match status" value="1"/>
</dbReference>
<gene>
    <name evidence="11" type="ORF">ABB30_03060</name>
</gene>
<evidence type="ECO:0000256" key="6">
    <source>
        <dbReference type="ARBA" id="ARBA00022692"/>
    </source>
</evidence>
<evidence type="ECO:0000256" key="9">
    <source>
        <dbReference type="RuleBase" id="RU368030"/>
    </source>
</evidence>
<evidence type="ECO:0000256" key="2">
    <source>
        <dbReference type="ARBA" id="ARBA00008358"/>
    </source>
</evidence>
<organism evidence="11 12">
    <name type="scientific">Stenotrophomonas ginsengisoli</name>
    <dbReference type="NCBI Taxonomy" id="336566"/>
    <lineage>
        <taxon>Bacteria</taxon>
        <taxon>Pseudomonadati</taxon>
        <taxon>Pseudomonadota</taxon>
        <taxon>Gammaproteobacteria</taxon>
        <taxon>Lysobacterales</taxon>
        <taxon>Lysobacteraceae</taxon>
        <taxon>Stenotrophomonas</taxon>
    </lineage>
</organism>
<dbReference type="PROSITE" id="PS00409">
    <property type="entry name" value="PROKAR_NTER_METHYL"/>
    <property type="match status" value="1"/>
</dbReference>
<dbReference type="STRING" id="336566.ABB30_03060"/>
<dbReference type="NCBIfam" id="TIGR01707">
    <property type="entry name" value="gspI"/>
    <property type="match status" value="1"/>
</dbReference>
<evidence type="ECO:0000256" key="7">
    <source>
        <dbReference type="ARBA" id="ARBA00022989"/>
    </source>
</evidence>
<evidence type="ECO:0000256" key="8">
    <source>
        <dbReference type="ARBA" id="ARBA00023136"/>
    </source>
</evidence>
<keyword evidence="7 9" id="KW-1133">Transmembrane helix</keyword>
<protein>
    <recommendedName>
        <fullName evidence="9">Type II secretion system protein I</fullName>
        <shortName evidence="9">T2SS minor pseudopilin I</shortName>
    </recommendedName>
</protein>
<dbReference type="Pfam" id="PF02501">
    <property type="entry name" value="T2SSI"/>
    <property type="match status" value="1"/>
</dbReference>
<evidence type="ECO:0000256" key="4">
    <source>
        <dbReference type="ARBA" id="ARBA00022481"/>
    </source>
</evidence>
<evidence type="ECO:0000313" key="11">
    <source>
        <dbReference type="EMBL" id="KRG78758.1"/>
    </source>
</evidence>
<keyword evidence="6 9" id="KW-0812">Transmembrane</keyword>
<dbReference type="PATRIC" id="fig|336566.3.peg.3041"/>
<keyword evidence="3" id="KW-1003">Cell membrane</keyword>
<dbReference type="SUPFAM" id="SSF54523">
    <property type="entry name" value="Pili subunits"/>
    <property type="match status" value="1"/>
</dbReference>
<keyword evidence="4 9" id="KW-0488">Methylation</keyword>
<evidence type="ECO:0000256" key="1">
    <source>
        <dbReference type="ARBA" id="ARBA00004377"/>
    </source>
</evidence>
<dbReference type="AlphaFoldDB" id="A0A0R0DAK3"/>
<evidence type="ECO:0000256" key="5">
    <source>
        <dbReference type="ARBA" id="ARBA00022519"/>
    </source>
</evidence>
<proteinExistence type="inferred from homology"/>
<comment type="subunit">
    <text evidence="9">Type II secretion is composed of four main components: the outer membrane complex, the inner membrane complex, the cytoplasmic secretion ATPase and the periplasm-spanning pseudopilus.</text>
</comment>
<evidence type="ECO:0000259" key="10">
    <source>
        <dbReference type="Pfam" id="PF02501"/>
    </source>
</evidence>
<keyword evidence="8 9" id="KW-0472">Membrane</keyword>
<keyword evidence="12" id="KW-1185">Reference proteome</keyword>
<keyword evidence="5 9" id="KW-0997">Cell inner membrane</keyword>
<accession>A0A0R0DAK3</accession>
<sequence>MSRPAVAGFTLIEVLVALLVLTSVATMVYASVQRYQHNAVRMEQQLLAGWLADNTLSEMQLAGQVPVSDGQAQSVHYGGLHWWLRCEVGQAADAAAGIHPVTVQVGLAGSTEPLQSRSGVVVAP</sequence>
<dbReference type="EMBL" id="LDJM01000008">
    <property type="protein sequence ID" value="KRG78758.1"/>
    <property type="molecule type" value="Genomic_DNA"/>
</dbReference>
<dbReference type="InterPro" id="IPR045584">
    <property type="entry name" value="Pilin-like"/>
</dbReference>
<evidence type="ECO:0000256" key="3">
    <source>
        <dbReference type="ARBA" id="ARBA00022475"/>
    </source>
</evidence>
<dbReference type="PANTHER" id="PTHR38779:SF2">
    <property type="entry name" value="TYPE II SECRETION SYSTEM PROTEIN I-RELATED"/>
    <property type="match status" value="1"/>
</dbReference>
<dbReference type="Proteomes" id="UP000050956">
    <property type="component" value="Unassembled WGS sequence"/>
</dbReference>
<dbReference type="GO" id="GO:0015627">
    <property type="term" value="C:type II protein secretion system complex"/>
    <property type="evidence" value="ECO:0007669"/>
    <property type="project" value="UniProtKB-UniRule"/>
</dbReference>
<dbReference type="InterPro" id="IPR003413">
    <property type="entry name" value="T2SS_GspI_C"/>
</dbReference>
<comment type="subcellular location">
    <subcellularLocation>
        <location evidence="1 9">Cell inner membrane</location>
        <topology evidence="1 9">Single-pass membrane protein</topology>
    </subcellularLocation>
</comment>
<reference evidence="11 12" key="1">
    <citation type="submission" date="2015-05" db="EMBL/GenBank/DDBJ databases">
        <title>Genome sequencing and analysis of members of genus Stenotrophomonas.</title>
        <authorList>
            <person name="Patil P.P."/>
            <person name="Midha S."/>
            <person name="Patil P.B."/>
        </authorList>
    </citation>
    <scope>NUCLEOTIDE SEQUENCE [LARGE SCALE GENOMIC DNA]</scope>
    <source>
        <strain evidence="11 12">DSM 24757</strain>
    </source>
</reference>
<feature type="domain" description="Type II secretion system protein GspI C-terminal" evidence="10">
    <location>
        <begin position="42"/>
        <end position="121"/>
    </location>
</feature>
<dbReference type="RefSeq" id="WP_161808819.1">
    <property type="nucleotide sequence ID" value="NZ_LDJM01000008.1"/>
</dbReference>
<dbReference type="InterPro" id="IPR010052">
    <property type="entry name" value="T2SS_protein-GspI"/>
</dbReference>
<feature type="transmembrane region" description="Helical" evidence="9">
    <location>
        <begin position="6"/>
        <end position="32"/>
    </location>
</feature>
<comment type="caution">
    <text evidence="11">The sequence shown here is derived from an EMBL/GenBank/DDBJ whole genome shotgun (WGS) entry which is preliminary data.</text>
</comment>
<dbReference type="GO" id="GO:0015628">
    <property type="term" value="P:protein secretion by the type II secretion system"/>
    <property type="evidence" value="ECO:0007669"/>
    <property type="project" value="UniProtKB-UniRule"/>
</dbReference>